<organism evidence="3 4">
    <name type="scientific">Candidatus Dojkabacteria bacterium</name>
    <dbReference type="NCBI Taxonomy" id="2099670"/>
    <lineage>
        <taxon>Bacteria</taxon>
        <taxon>Candidatus Dojkabacteria</taxon>
    </lineage>
</organism>
<keyword evidence="2" id="KW-0472">Membrane</keyword>
<keyword evidence="2" id="KW-1133">Transmembrane helix</keyword>
<reference evidence="3" key="1">
    <citation type="submission" date="2020-04" db="EMBL/GenBank/DDBJ databases">
        <authorList>
            <person name="Zhang T."/>
        </authorList>
    </citation>
    <scope>NUCLEOTIDE SEQUENCE</scope>
    <source>
        <strain evidence="3">HKST-UBA11</strain>
    </source>
</reference>
<keyword evidence="2" id="KW-0812">Transmembrane</keyword>
<dbReference type="Proteomes" id="UP000754563">
    <property type="component" value="Unassembled WGS sequence"/>
</dbReference>
<evidence type="ECO:0000313" key="4">
    <source>
        <dbReference type="Proteomes" id="UP000754563"/>
    </source>
</evidence>
<evidence type="ECO:0000313" key="3">
    <source>
        <dbReference type="EMBL" id="MCA9385387.1"/>
    </source>
</evidence>
<accession>A0A955L7S3</accession>
<comment type="caution">
    <text evidence="3">The sequence shown here is derived from an EMBL/GenBank/DDBJ whole genome shotgun (WGS) entry which is preliminary data.</text>
</comment>
<keyword evidence="1" id="KW-0175">Coiled coil</keyword>
<feature type="coiled-coil region" evidence="1">
    <location>
        <begin position="2"/>
        <end position="29"/>
    </location>
</feature>
<sequence length="202" mass="23093">MTKSKQEQLTELKQQIERLEKELSSDAEGANTISSNTNVPIKELYAWEAPDRITLVKSKAWYTTLATTAGVVIFIALLIENFFLIPAILAIIFLIYVMNTVPPKNIRNIITNKGVQIDSEFYLWKDIECFWVSEREGEMIINVELTDYKGRIMLLLGKGDINSILTEMIKHEDYREPKGIGSVMSRLVDGKNKKLTDFTTKK</sequence>
<protein>
    <submittedName>
        <fullName evidence="3">Uncharacterized protein</fullName>
    </submittedName>
</protein>
<dbReference type="EMBL" id="JAGQLH010000017">
    <property type="protein sequence ID" value="MCA9385387.1"/>
    <property type="molecule type" value="Genomic_DNA"/>
</dbReference>
<dbReference type="AlphaFoldDB" id="A0A955L7S3"/>
<name>A0A955L7S3_9BACT</name>
<proteinExistence type="predicted"/>
<evidence type="ECO:0000256" key="2">
    <source>
        <dbReference type="SAM" id="Phobius"/>
    </source>
</evidence>
<evidence type="ECO:0000256" key="1">
    <source>
        <dbReference type="SAM" id="Coils"/>
    </source>
</evidence>
<feature type="transmembrane region" description="Helical" evidence="2">
    <location>
        <begin position="83"/>
        <end position="101"/>
    </location>
</feature>
<gene>
    <name evidence="3" type="ORF">KC717_01930</name>
</gene>
<feature type="transmembrane region" description="Helical" evidence="2">
    <location>
        <begin position="60"/>
        <end position="77"/>
    </location>
</feature>
<reference evidence="3" key="2">
    <citation type="journal article" date="2021" name="Microbiome">
        <title>Successional dynamics and alternative stable states in a saline activated sludge microbial community over 9 years.</title>
        <authorList>
            <person name="Wang Y."/>
            <person name="Ye J."/>
            <person name="Ju F."/>
            <person name="Liu L."/>
            <person name="Boyd J.A."/>
            <person name="Deng Y."/>
            <person name="Parks D.H."/>
            <person name="Jiang X."/>
            <person name="Yin X."/>
            <person name="Woodcroft B.J."/>
            <person name="Tyson G.W."/>
            <person name="Hugenholtz P."/>
            <person name="Polz M.F."/>
            <person name="Zhang T."/>
        </authorList>
    </citation>
    <scope>NUCLEOTIDE SEQUENCE</scope>
    <source>
        <strain evidence="3">HKST-UBA11</strain>
    </source>
</reference>